<dbReference type="InterPro" id="IPR008259">
    <property type="entry name" value="FMN_hydac_DH_AS"/>
</dbReference>
<feature type="binding site" evidence="7">
    <location>
        <position position="296"/>
    </location>
    <ligand>
        <name>glyoxylate</name>
        <dbReference type="ChEBI" id="CHEBI:36655"/>
    </ligand>
</feature>
<dbReference type="InterPro" id="IPR000262">
    <property type="entry name" value="FMN-dep_DH"/>
</dbReference>
<proteinExistence type="inferred from homology"/>
<dbReference type="GO" id="GO:0010181">
    <property type="term" value="F:FMN binding"/>
    <property type="evidence" value="ECO:0007669"/>
    <property type="project" value="InterPro"/>
</dbReference>
<protein>
    <submittedName>
        <fullName evidence="9">L-lactate dehydrogenase (Cytochrome)</fullName>
    </submittedName>
</protein>
<evidence type="ECO:0000256" key="3">
    <source>
        <dbReference type="ARBA" id="ARBA00022643"/>
    </source>
</evidence>
<dbReference type="InterPro" id="IPR012133">
    <property type="entry name" value="Alpha-hydoxy_acid_DH_FMN"/>
</dbReference>
<dbReference type="CDD" id="cd02809">
    <property type="entry name" value="alpha_hydroxyacid_oxid_FMN"/>
    <property type="match status" value="1"/>
</dbReference>
<dbReference type="Gene3D" id="3.20.20.70">
    <property type="entry name" value="Aldolase class I"/>
    <property type="match status" value="1"/>
</dbReference>
<evidence type="ECO:0000313" key="9">
    <source>
        <dbReference type="EMBL" id="SDS30237.1"/>
    </source>
</evidence>
<dbReference type="GO" id="GO:0016614">
    <property type="term" value="F:oxidoreductase activity, acting on CH-OH group of donors"/>
    <property type="evidence" value="ECO:0007669"/>
    <property type="project" value="UniProtKB-ARBA"/>
</dbReference>
<feature type="binding site" evidence="7">
    <location>
        <position position="132"/>
    </location>
    <ligand>
        <name>glyoxylate</name>
        <dbReference type="ChEBI" id="CHEBI:36655"/>
    </ligand>
</feature>
<feature type="domain" description="FMN hydroxy acid dehydrogenase" evidence="8">
    <location>
        <begin position="24"/>
        <end position="401"/>
    </location>
</feature>
<feature type="active site" description="Proton acceptor" evidence="6">
    <location>
        <position position="296"/>
    </location>
</feature>
<feature type="binding site" evidence="7">
    <location>
        <begin position="327"/>
        <end position="331"/>
    </location>
    <ligand>
        <name>FMN</name>
        <dbReference type="ChEBI" id="CHEBI:58210"/>
    </ligand>
</feature>
<organism evidence="9">
    <name type="scientific">Microbacterium paraoxydans</name>
    <dbReference type="NCBI Taxonomy" id="199592"/>
    <lineage>
        <taxon>Bacteria</taxon>
        <taxon>Bacillati</taxon>
        <taxon>Actinomycetota</taxon>
        <taxon>Actinomycetes</taxon>
        <taxon>Micrococcales</taxon>
        <taxon>Microbacteriaceae</taxon>
        <taxon>Microbacterium</taxon>
    </lineage>
</organism>
<dbReference type="PROSITE" id="PS00557">
    <property type="entry name" value="FMN_HYDROXY_ACID_DH_1"/>
    <property type="match status" value="1"/>
</dbReference>
<keyword evidence="2 7" id="KW-0285">Flavoprotein</keyword>
<feature type="binding site" evidence="7">
    <location>
        <position position="272"/>
    </location>
    <ligand>
        <name>FMN</name>
        <dbReference type="ChEBI" id="CHEBI:58210"/>
    </ligand>
</feature>
<dbReference type="EMBL" id="LT629770">
    <property type="protein sequence ID" value="SDS30237.1"/>
    <property type="molecule type" value="Genomic_DNA"/>
</dbReference>
<evidence type="ECO:0000256" key="4">
    <source>
        <dbReference type="ARBA" id="ARBA00023002"/>
    </source>
</evidence>
<evidence type="ECO:0000256" key="2">
    <source>
        <dbReference type="ARBA" id="ARBA00022630"/>
    </source>
</evidence>
<evidence type="ECO:0000256" key="1">
    <source>
        <dbReference type="ARBA" id="ARBA00001917"/>
    </source>
</evidence>
<gene>
    <name evidence="9" type="ORF">SAMN04489809_1554</name>
</gene>
<feature type="binding site" evidence="7">
    <location>
        <position position="294"/>
    </location>
    <ligand>
        <name>FMN</name>
        <dbReference type="ChEBI" id="CHEBI:58210"/>
    </ligand>
</feature>
<evidence type="ECO:0000256" key="5">
    <source>
        <dbReference type="ARBA" id="ARBA00024042"/>
    </source>
</evidence>
<feature type="binding site" evidence="7">
    <location>
        <position position="182"/>
    </location>
    <ligand>
        <name>FMN</name>
        <dbReference type="ChEBI" id="CHEBI:58210"/>
    </ligand>
</feature>
<dbReference type="InterPro" id="IPR037396">
    <property type="entry name" value="FMN_HAD"/>
</dbReference>
<dbReference type="PANTHER" id="PTHR10578:SF107">
    <property type="entry name" value="2-HYDROXYACID OXIDASE 1"/>
    <property type="match status" value="1"/>
</dbReference>
<accession>A0A1H1R390</accession>
<feature type="binding site" evidence="7">
    <location>
        <position position="50"/>
    </location>
    <ligand>
        <name>glyoxylate</name>
        <dbReference type="ChEBI" id="CHEBI:36655"/>
    </ligand>
</feature>
<dbReference type="Proteomes" id="UP000182126">
    <property type="component" value="Chromosome I"/>
</dbReference>
<dbReference type="Pfam" id="PF01070">
    <property type="entry name" value="FMN_dh"/>
    <property type="match status" value="1"/>
</dbReference>
<feature type="binding site" evidence="7">
    <location>
        <position position="154"/>
    </location>
    <ligand>
        <name>FMN</name>
        <dbReference type="ChEBI" id="CHEBI:58210"/>
    </ligand>
</feature>
<feature type="binding site" evidence="7">
    <location>
        <position position="156"/>
    </location>
    <ligand>
        <name>glyoxylate</name>
        <dbReference type="ChEBI" id="CHEBI:36655"/>
    </ligand>
</feature>
<dbReference type="PIRSF" id="PIRSF000138">
    <property type="entry name" value="Al-hdrx_acd_dh"/>
    <property type="match status" value="1"/>
</dbReference>
<evidence type="ECO:0000259" key="8">
    <source>
        <dbReference type="PROSITE" id="PS51349"/>
    </source>
</evidence>
<keyword evidence="3 7" id="KW-0288">FMN</keyword>
<dbReference type="AlphaFoldDB" id="A0A1H1R390"/>
<comment type="similarity">
    <text evidence="5">Belongs to the FMN-dependent alpha-hydroxy acid dehydrogenase family.</text>
</comment>
<keyword evidence="4" id="KW-0560">Oxidoreductase</keyword>
<feature type="binding site" evidence="7">
    <location>
        <position position="191"/>
    </location>
    <ligand>
        <name>glyoxylate</name>
        <dbReference type="ChEBI" id="CHEBI:36655"/>
    </ligand>
</feature>
<reference evidence="9" key="1">
    <citation type="submission" date="2016-10" db="EMBL/GenBank/DDBJ databases">
        <authorList>
            <person name="de Groot N.N."/>
        </authorList>
    </citation>
    <scope>NUCLEOTIDE SEQUENCE [LARGE SCALE GENOMIC DNA]</scope>
    <source>
        <strain evidence="9">DSM 15019</strain>
    </source>
</reference>
<name>A0A1H1R390_9MICO</name>
<evidence type="ECO:0000256" key="6">
    <source>
        <dbReference type="PIRSR" id="PIRSR000138-1"/>
    </source>
</evidence>
<feature type="binding site" evidence="7">
    <location>
        <begin position="103"/>
        <end position="105"/>
    </location>
    <ligand>
        <name>FMN</name>
        <dbReference type="ChEBI" id="CHEBI:58210"/>
    </ligand>
</feature>
<evidence type="ECO:0000256" key="7">
    <source>
        <dbReference type="PIRSR" id="PIRSR000138-2"/>
    </source>
</evidence>
<sequence>MRRRIRTFTELLSFAPPALPTEATRVAEARSLDDLRRLAKRRVPGFVFDYVEGAAVTEQAARDNVSAFARRRFVPSVTESAAGASLATRLLGREHAMPIGIAPIGLTALMRAAGETDGVRAAANRNVPFVLSTMGTRSIEHVADAAPDARRWFQLYLRRDRAASLALIERAAVAGFDTLVLTVDTRVPGQRYRDDRNRLSMPPRLTLRTAAQSALHPAWSLDLLAHDAPAMANFGPRSGSVTDVVSSMFDPALSLDDVRWLRTHWNGPIVVKGVLSATDAERFIDAGADAIWLSNHGGRQLDRAIAPIEVVGAVRAALGDDVPIVLDSGIRSGLDVVAAIAAGADFVFLGRGYMYGLMAGGRVGVERALDLVANETLSTMQLLGVRTTAELRGRGTAVLALTG</sequence>
<dbReference type="InterPro" id="IPR013785">
    <property type="entry name" value="Aldolase_TIM"/>
</dbReference>
<dbReference type="eggNOG" id="COG1304">
    <property type="taxonomic scope" value="Bacteria"/>
</dbReference>
<comment type="cofactor">
    <cofactor evidence="1">
        <name>FMN</name>
        <dbReference type="ChEBI" id="CHEBI:58210"/>
    </cofactor>
</comment>
<dbReference type="FunFam" id="3.20.20.70:FF:000029">
    <property type="entry name" value="L-lactate dehydrogenase"/>
    <property type="match status" value="1"/>
</dbReference>
<feature type="binding site" evidence="7">
    <location>
        <position position="299"/>
    </location>
    <ligand>
        <name>glyoxylate</name>
        <dbReference type="ChEBI" id="CHEBI:36655"/>
    </ligand>
</feature>
<dbReference type="SUPFAM" id="SSF51395">
    <property type="entry name" value="FMN-linked oxidoreductases"/>
    <property type="match status" value="1"/>
</dbReference>
<feature type="binding site" evidence="7">
    <location>
        <begin position="350"/>
        <end position="351"/>
    </location>
    <ligand>
        <name>FMN</name>
        <dbReference type="ChEBI" id="CHEBI:58210"/>
    </ligand>
</feature>
<dbReference type="PANTHER" id="PTHR10578">
    <property type="entry name" value="S -2-HYDROXY-ACID OXIDASE-RELATED"/>
    <property type="match status" value="1"/>
</dbReference>
<dbReference type="PROSITE" id="PS51349">
    <property type="entry name" value="FMN_HYDROXY_ACID_DH_2"/>
    <property type="match status" value="1"/>
</dbReference>